<dbReference type="Pfam" id="PF03466">
    <property type="entry name" value="LysR_substrate"/>
    <property type="match status" value="1"/>
</dbReference>
<dbReference type="GO" id="GO:0005829">
    <property type="term" value="C:cytosol"/>
    <property type="evidence" value="ECO:0007669"/>
    <property type="project" value="TreeGrafter"/>
</dbReference>
<evidence type="ECO:0000256" key="4">
    <source>
        <dbReference type="ARBA" id="ARBA00023163"/>
    </source>
</evidence>
<evidence type="ECO:0000259" key="5">
    <source>
        <dbReference type="PROSITE" id="PS50931"/>
    </source>
</evidence>
<comment type="caution">
    <text evidence="6">The sequence shown here is derived from an EMBL/GenBank/DDBJ whole genome shotgun (WGS) entry which is preliminary data.</text>
</comment>
<dbReference type="PRINTS" id="PR00039">
    <property type="entry name" value="HTHLYSR"/>
</dbReference>
<sequence length="315" mass="35682">MDLRQLEYIVAIAEKGNISKAADSLFITQSGLNQQLIKLEKELGIQLFHRNKHYLRTTKAGEIYVKNAIEILRIKRNTYAMLGDLKENTTGEIDLGLTHEHGIDLFTSVFPEFNKRYPGVSFNLLEKIVADQHHFLVDGHLDFGIIMLQEKDFIDLAYIKLYSEELVLGVPLSHPLAKFASPAGAPRAVIDLSLLKEEQFSLIFATSTMRKVIDPCFEKAGFRPKLLIETAMNHALIQMVSSGFCCTILPESRVLASPYSSGCAWFTLSVHPNWGVYIAYRKDTQLSKSHKYFIQLAREYGSRMESRFKSGFPQG</sequence>
<name>A0A9D2N0J6_9FIRM</name>
<comment type="similarity">
    <text evidence="1">Belongs to the LysR transcriptional regulatory family.</text>
</comment>
<accession>A0A9D2N0J6</accession>
<dbReference type="EMBL" id="DWWT01000029">
    <property type="protein sequence ID" value="HJC05866.1"/>
    <property type="molecule type" value="Genomic_DNA"/>
</dbReference>
<dbReference type="Pfam" id="PF00126">
    <property type="entry name" value="HTH_1"/>
    <property type="match status" value="1"/>
</dbReference>
<dbReference type="InterPro" id="IPR050950">
    <property type="entry name" value="HTH-type_LysR_regulators"/>
</dbReference>
<gene>
    <name evidence="6" type="ORF">H9704_06895</name>
</gene>
<dbReference type="SUPFAM" id="SSF46785">
    <property type="entry name" value="Winged helix' DNA-binding domain"/>
    <property type="match status" value="1"/>
</dbReference>
<keyword evidence="3" id="KW-0238">DNA-binding</keyword>
<dbReference type="SUPFAM" id="SSF53850">
    <property type="entry name" value="Periplasmic binding protein-like II"/>
    <property type="match status" value="1"/>
</dbReference>
<dbReference type="InterPro" id="IPR005119">
    <property type="entry name" value="LysR_subst-bd"/>
</dbReference>
<evidence type="ECO:0000256" key="2">
    <source>
        <dbReference type="ARBA" id="ARBA00023015"/>
    </source>
</evidence>
<keyword evidence="2" id="KW-0805">Transcription regulation</keyword>
<evidence type="ECO:0000313" key="6">
    <source>
        <dbReference type="EMBL" id="HJC05866.1"/>
    </source>
</evidence>
<keyword evidence="4" id="KW-0804">Transcription</keyword>
<dbReference type="AlphaFoldDB" id="A0A9D2N0J6"/>
<evidence type="ECO:0000256" key="1">
    <source>
        <dbReference type="ARBA" id="ARBA00009437"/>
    </source>
</evidence>
<protein>
    <submittedName>
        <fullName evidence="6">LysR family transcriptional regulator</fullName>
    </submittedName>
</protein>
<dbReference type="PROSITE" id="PS50931">
    <property type="entry name" value="HTH_LYSR"/>
    <property type="match status" value="1"/>
</dbReference>
<dbReference type="CDD" id="cd05466">
    <property type="entry name" value="PBP2_LTTR_substrate"/>
    <property type="match status" value="1"/>
</dbReference>
<dbReference type="PANTHER" id="PTHR30419:SF8">
    <property type="entry name" value="NITROGEN ASSIMILATION TRANSCRIPTIONAL ACTIVATOR-RELATED"/>
    <property type="match status" value="1"/>
</dbReference>
<feature type="domain" description="HTH lysR-type" evidence="5">
    <location>
        <begin position="1"/>
        <end position="58"/>
    </location>
</feature>
<dbReference type="Proteomes" id="UP000823910">
    <property type="component" value="Unassembled WGS sequence"/>
</dbReference>
<dbReference type="GO" id="GO:0003677">
    <property type="term" value="F:DNA binding"/>
    <property type="evidence" value="ECO:0007669"/>
    <property type="project" value="UniProtKB-KW"/>
</dbReference>
<dbReference type="GO" id="GO:0003700">
    <property type="term" value="F:DNA-binding transcription factor activity"/>
    <property type="evidence" value="ECO:0007669"/>
    <property type="project" value="InterPro"/>
</dbReference>
<dbReference type="InterPro" id="IPR036388">
    <property type="entry name" value="WH-like_DNA-bd_sf"/>
</dbReference>
<dbReference type="InterPro" id="IPR000847">
    <property type="entry name" value="LysR_HTH_N"/>
</dbReference>
<organism evidence="6 7">
    <name type="scientific">Candidatus Enterocloster excrementipullorum</name>
    <dbReference type="NCBI Taxonomy" id="2838559"/>
    <lineage>
        <taxon>Bacteria</taxon>
        <taxon>Bacillati</taxon>
        <taxon>Bacillota</taxon>
        <taxon>Clostridia</taxon>
        <taxon>Lachnospirales</taxon>
        <taxon>Lachnospiraceae</taxon>
        <taxon>Enterocloster</taxon>
    </lineage>
</organism>
<dbReference type="Gene3D" id="1.10.10.10">
    <property type="entry name" value="Winged helix-like DNA-binding domain superfamily/Winged helix DNA-binding domain"/>
    <property type="match status" value="1"/>
</dbReference>
<dbReference type="InterPro" id="IPR036390">
    <property type="entry name" value="WH_DNA-bd_sf"/>
</dbReference>
<proteinExistence type="inferred from homology"/>
<reference evidence="6" key="1">
    <citation type="journal article" date="2021" name="PeerJ">
        <title>Extensive microbial diversity within the chicken gut microbiome revealed by metagenomics and culture.</title>
        <authorList>
            <person name="Gilroy R."/>
            <person name="Ravi A."/>
            <person name="Getino M."/>
            <person name="Pursley I."/>
            <person name="Horton D.L."/>
            <person name="Alikhan N.F."/>
            <person name="Baker D."/>
            <person name="Gharbi K."/>
            <person name="Hall N."/>
            <person name="Watson M."/>
            <person name="Adriaenssens E.M."/>
            <person name="Foster-Nyarko E."/>
            <person name="Jarju S."/>
            <person name="Secka A."/>
            <person name="Antonio M."/>
            <person name="Oren A."/>
            <person name="Chaudhuri R.R."/>
            <person name="La Ragione R."/>
            <person name="Hildebrand F."/>
            <person name="Pallen M.J."/>
        </authorList>
    </citation>
    <scope>NUCLEOTIDE SEQUENCE</scope>
    <source>
        <strain evidence="6">CHK180-15479</strain>
    </source>
</reference>
<evidence type="ECO:0000256" key="3">
    <source>
        <dbReference type="ARBA" id="ARBA00023125"/>
    </source>
</evidence>
<reference evidence="6" key="2">
    <citation type="submission" date="2021-04" db="EMBL/GenBank/DDBJ databases">
        <authorList>
            <person name="Gilroy R."/>
        </authorList>
    </citation>
    <scope>NUCLEOTIDE SEQUENCE</scope>
    <source>
        <strain evidence="6">CHK180-15479</strain>
    </source>
</reference>
<dbReference type="PANTHER" id="PTHR30419">
    <property type="entry name" value="HTH-TYPE TRANSCRIPTIONAL REGULATOR YBHD"/>
    <property type="match status" value="1"/>
</dbReference>
<dbReference type="Gene3D" id="3.40.190.290">
    <property type="match status" value="1"/>
</dbReference>
<evidence type="ECO:0000313" key="7">
    <source>
        <dbReference type="Proteomes" id="UP000823910"/>
    </source>
</evidence>
<dbReference type="FunFam" id="1.10.10.10:FF:000001">
    <property type="entry name" value="LysR family transcriptional regulator"/>
    <property type="match status" value="1"/>
</dbReference>